<organism evidence="5 6">
    <name type="scientific">Mycolicibacterium sediminis</name>
    <dbReference type="NCBI Taxonomy" id="1286180"/>
    <lineage>
        <taxon>Bacteria</taxon>
        <taxon>Bacillati</taxon>
        <taxon>Actinomycetota</taxon>
        <taxon>Actinomycetes</taxon>
        <taxon>Mycobacteriales</taxon>
        <taxon>Mycobacteriaceae</taxon>
        <taxon>Mycolicibacterium</taxon>
    </lineage>
</organism>
<evidence type="ECO:0000256" key="2">
    <source>
        <dbReference type="ARBA" id="ARBA00023125"/>
    </source>
</evidence>
<dbReference type="EMBL" id="AP022588">
    <property type="protein sequence ID" value="BBY26072.1"/>
    <property type="molecule type" value="Genomic_DNA"/>
</dbReference>
<dbReference type="Pfam" id="PF20240">
    <property type="entry name" value="DUF6597"/>
    <property type="match status" value="1"/>
</dbReference>
<dbReference type="RefSeq" id="WP_246230879.1">
    <property type="nucleotide sequence ID" value="NZ_AP022588.1"/>
</dbReference>
<dbReference type="AlphaFoldDB" id="A0A7I7QIK6"/>
<feature type="domain" description="HTH araC/xylS-type" evidence="4">
    <location>
        <begin position="126"/>
        <end position="221"/>
    </location>
</feature>
<dbReference type="Pfam" id="PF12833">
    <property type="entry name" value="HTH_18"/>
    <property type="match status" value="1"/>
</dbReference>
<dbReference type="SMART" id="SM00342">
    <property type="entry name" value="HTH_ARAC"/>
    <property type="match status" value="1"/>
</dbReference>
<evidence type="ECO:0000313" key="6">
    <source>
        <dbReference type="Proteomes" id="UP000467193"/>
    </source>
</evidence>
<evidence type="ECO:0000313" key="5">
    <source>
        <dbReference type="EMBL" id="BBY26072.1"/>
    </source>
</evidence>
<name>A0A7I7QIK6_9MYCO</name>
<dbReference type="PANTHER" id="PTHR46796:SF15">
    <property type="entry name" value="BLL1074 PROTEIN"/>
    <property type="match status" value="1"/>
</dbReference>
<dbReference type="Gene3D" id="1.10.10.60">
    <property type="entry name" value="Homeodomain-like"/>
    <property type="match status" value="1"/>
</dbReference>
<dbReference type="PANTHER" id="PTHR46796">
    <property type="entry name" value="HTH-TYPE TRANSCRIPTIONAL ACTIVATOR RHAS-RELATED"/>
    <property type="match status" value="1"/>
</dbReference>
<dbReference type="GO" id="GO:0043565">
    <property type="term" value="F:sequence-specific DNA binding"/>
    <property type="evidence" value="ECO:0007669"/>
    <property type="project" value="InterPro"/>
</dbReference>
<dbReference type="InterPro" id="IPR050204">
    <property type="entry name" value="AraC_XylS_family_regulators"/>
</dbReference>
<evidence type="ECO:0000259" key="4">
    <source>
        <dbReference type="PROSITE" id="PS01124"/>
    </source>
</evidence>
<dbReference type="KEGG" id="msei:MSEDJ_01680"/>
<keyword evidence="2" id="KW-0238">DNA-binding</keyword>
<dbReference type="Proteomes" id="UP000467193">
    <property type="component" value="Chromosome"/>
</dbReference>
<dbReference type="InterPro" id="IPR018060">
    <property type="entry name" value="HTH_AraC"/>
</dbReference>
<gene>
    <name evidence="5" type="ORF">MSEDJ_01680</name>
</gene>
<keyword evidence="1" id="KW-0805">Transcription regulation</keyword>
<accession>A0A7I7QIK6</accession>
<protein>
    <submittedName>
        <fullName evidence="5">AraC family transcriptional regulator</fullName>
    </submittedName>
</protein>
<keyword evidence="3" id="KW-0804">Transcription</keyword>
<dbReference type="PROSITE" id="PS01124">
    <property type="entry name" value="HTH_ARAC_FAMILY_2"/>
    <property type="match status" value="1"/>
</dbReference>
<dbReference type="GO" id="GO:0003700">
    <property type="term" value="F:DNA-binding transcription factor activity"/>
    <property type="evidence" value="ECO:0007669"/>
    <property type="project" value="InterPro"/>
</dbReference>
<dbReference type="InterPro" id="IPR046532">
    <property type="entry name" value="DUF6597"/>
</dbReference>
<evidence type="ECO:0000256" key="1">
    <source>
        <dbReference type="ARBA" id="ARBA00023015"/>
    </source>
</evidence>
<proteinExistence type="predicted"/>
<evidence type="ECO:0000256" key="3">
    <source>
        <dbReference type="ARBA" id="ARBA00023163"/>
    </source>
</evidence>
<sequence>MGYRETPATGRLRELVETAWTSDVPTGDVRVLPDGCMDLLLMRGRVIVAGPDTGPVISPADSEPVVGLRFRPGILPRLLGVPAHELRDLRVPLDELVSTPRGDDLVEVALGLAARPARPQTSPWSLRAVHHVTARLAIGAPVSAVADEVGWSNRTLQRQSLVVYGYGPAMLRRVLRFRRAVRMMRDGLPAALVAAEAGYADQPHLHRDAREFSGVPLGALV</sequence>
<keyword evidence="6" id="KW-1185">Reference proteome</keyword>
<reference evidence="5 6" key="1">
    <citation type="journal article" date="2019" name="Emerg. Microbes Infect.">
        <title>Comprehensive subspecies identification of 175 nontuberculous mycobacteria species based on 7547 genomic profiles.</title>
        <authorList>
            <person name="Matsumoto Y."/>
            <person name="Kinjo T."/>
            <person name="Motooka D."/>
            <person name="Nabeya D."/>
            <person name="Jung N."/>
            <person name="Uechi K."/>
            <person name="Horii T."/>
            <person name="Iida T."/>
            <person name="Fujita J."/>
            <person name="Nakamura S."/>
        </authorList>
    </citation>
    <scope>NUCLEOTIDE SEQUENCE [LARGE SCALE GENOMIC DNA]</scope>
    <source>
        <strain evidence="5 6">JCM 17899</strain>
    </source>
</reference>